<evidence type="ECO:0000256" key="2">
    <source>
        <dbReference type="ARBA" id="ARBA00022729"/>
    </source>
</evidence>
<dbReference type="InterPro" id="IPR001611">
    <property type="entry name" value="Leu-rich_rpt"/>
</dbReference>
<dbReference type="SMART" id="SM00369">
    <property type="entry name" value="LRR_TYP"/>
    <property type="match status" value="13"/>
</dbReference>
<accession>A0ABN8R112</accession>
<keyword evidence="4" id="KW-1015">Disulfide bond</keyword>
<dbReference type="Gene3D" id="2.60.40.10">
    <property type="entry name" value="Immunoglobulins"/>
    <property type="match status" value="1"/>
</dbReference>
<evidence type="ECO:0000256" key="5">
    <source>
        <dbReference type="PROSITE-ProRule" id="PRU00059"/>
    </source>
</evidence>
<feature type="non-terminal residue" evidence="8">
    <location>
        <position position="647"/>
    </location>
</feature>
<comment type="caution">
    <text evidence="5">Lacks conserved residue(s) required for the propagation of feature annotation.</text>
</comment>
<organism evidence="8 9">
    <name type="scientific">Porites lobata</name>
    <dbReference type="NCBI Taxonomy" id="104759"/>
    <lineage>
        <taxon>Eukaryota</taxon>
        <taxon>Metazoa</taxon>
        <taxon>Cnidaria</taxon>
        <taxon>Anthozoa</taxon>
        <taxon>Hexacorallia</taxon>
        <taxon>Scleractinia</taxon>
        <taxon>Fungiina</taxon>
        <taxon>Poritidae</taxon>
        <taxon>Porites</taxon>
    </lineage>
</organism>
<keyword evidence="3" id="KW-0677">Repeat</keyword>
<dbReference type="SUPFAM" id="SSF48726">
    <property type="entry name" value="Immunoglobulin"/>
    <property type="match status" value="1"/>
</dbReference>
<comment type="caution">
    <text evidence="8">The sequence shown here is derived from an EMBL/GenBank/DDBJ whole genome shotgun (WGS) entry which is preliminary data.</text>
</comment>
<evidence type="ECO:0000256" key="1">
    <source>
        <dbReference type="ARBA" id="ARBA00022614"/>
    </source>
</evidence>
<dbReference type="InterPro" id="IPR032675">
    <property type="entry name" value="LRR_dom_sf"/>
</dbReference>
<keyword evidence="9" id="KW-1185">Reference proteome</keyword>
<dbReference type="PANTHER" id="PTHR24369:SF211">
    <property type="entry name" value="LEUCINE-RICH REPEAT-CONTAINING PROTEIN 15-LIKE"/>
    <property type="match status" value="1"/>
</dbReference>
<dbReference type="Gene3D" id="2.60.120.290">
    <property type="entry name" value="Spermadhesin, CUB domain"/>
    <property type="match status" value="1"/>
</dbReference>
<evidence type="ECO:0000259" key="6">
    <source>
        <dbReference type="PROSITE" id="PS01180"/>
    </source>
</evidence>
<gene>
    <name evidence="8" type="ORF">PLOB_00013011</name>
</gene>
<evidence type="ECO:0000256" key="3">
    <source>
        <dbReference type="ARBA" id="ARBA00022737"/>
    </source>
</evidence>
<dbReference type="EMBL" id="CALNXK010000173">
    <property type="protein sequence ID" value="CAH3172437.1"/>
    <property type="molecule type" value="Genomic_DNA"/>
</dbReference>
<keyword evidence="2" id="KW-0732">Signal</keyword>
<dbReference type="InterPro" id="IPR000859">
    <property type="entry name" value="CUB_dom"/>
</dbReference>
<dbReference type="InterPro" id="IPR013783">
    <property type="entry name" value="Ig-like_fold"/>
</dbReference>
<protein>
    <submittedName>
        <fullName evidence="8">Uncharacterized protein</fullName>
    </submittedName>
</protein>
<keyword evidence="1" id="KW-0433">Leucine-rich repeat</keyword>
<dbReference type="CDD" id="cd00041">
    <property type="entry name" value="CUB"/>
    <property type="match status" value="1"/>
</dbReference>
<dbReference type="InterPro" id="IPR003591">
    <property type="entry name" value="Leu-rich_rpt_typical-subtyp"/>
</dbReference>
<dbReference type="InterPro" id="IPR035914">
    <property type="entry name" value="Sperma_CUB_dom_sf"/>
</dbReference>
<proteinExistence type="predicted"/>
<dbReference type="SUPFAM" id="SSF49854">
    <property type="entry name" value="Spermadhesin, CUB domain"/>
    <property type="match status" value="1"/>
</dbReference>
<dbReference type="SMART" id="SM00365">
    <property type="entry name" value="LRR_SD22"/>
    <property type="match status" value="5"/>
</dbReference>
<dbReference type="Pfam" id="PF13895">
    <property type="entry name" value="Ig_2"/>
    <property type="match status" value="1"/>
</dbReference>
<evidence type="ECO:0000259" key="7">
    <source>
        <dbReference type="PROSITE" id="PS50835"/>
    </source>
</evidence>
<feature type="domain" description="CUB" evidence="6">
    <location>
        <begin position="53"/>
        <end position="166"/>
    </location>
</feature>
<dbReference type="SMART" id="SM00364">
    <property type="entry name" value="LRR_BAC"/>
    <property type="match status" value="5"/>
</dbReference>
<evidence type="ECO:0000313" key="8">
    <source>
        <dbReference type="EMBL" id="CAH3172437.1"/>
    </source>
</evidence>
<sequence length="647" mass="73799">MQITQRSFIDVPKKGARKSRQTCLNKLAFEAGLRKICQPTLGSPITDTNLAPCEQKIEDVKGVIKTAKSGTISDCTWLIKVPAGHNIFLKFTTLQLYFKYNMYGPSEENTELQVWDGHNESSASLGIYRGTKRAFSLQSSGRCLFIRLRVFPDTDLCNVQALFFASTVIEKPEIHFPGPAVRAMKDLWLKCSARGTPPIQITITQNGTLLVKGTGTAKVRIKHEGEYRCTARNEAGIDSKEIIVSFPTNCHRKCYGYGGYTGEKKKRGVNTFSCWSSSYNDIFRCAPTIATRIDLRYLEIRELPADSFKNMDSLQILDLGWNEIDHIPSDVFSDLKELRVLKLELNKIEDLPVGTFETLSNLQILNLESNRLQHLPKDIFKNLSTLQQLDFSGNVIKELHNETFMNLRSLLRLDLGSNEIDHILSEVFSDLKKLRVLKLEYNKIKDLPVGTFGALSNLQILNLESNRLQHLPKDVFKNLSTLQQLNLVWNKIDHIPSHAFSDLKELRVLKLELNKIEDLPVGTFGALSNLQILNLESNRLQHLPKDIFKNLSTLQQLNLGLNKIDHIPSDAFSDLKELRVLNLDCNRLQRLPKDIFKNLSILQQLSLNNDICFPDNLIKELHNETFMNLRSLLRLEMHSHAIESLYW</sequence>
<dbReference type="Gene3D" id="3.80.10.10">
    <property type="entry name" value="Ribonuclease Inhibitor"/>
    <property type="match status" value="3"/>
</dbReference>
<name>A0ABN8R112_9CNID</name>
<dbReference type="Pfam" id="PF13855">
    <property type="entry name" value="LRR_8"/>
    <property type="match status" value="3"/>
</dbReference>
<dbReference type="SUPFAM" id="SSF52058">
    <property type="entry name" value="L domain-like"/>
    <property type="match status" value="1"/>
</dbReference>
<dbReference type="InterPro" id="IPR036179">
    <property type="entry name" value="Ig-like_dom_sf"/>
</dbReference>
<dbReference type="InterPro" id="IPR007110">
    <property type="entry name" value="Ig-like_dom"/>
</dbReference>
<dbReference type="PROSITE" id="PS50835">
    <property type="entry name" value="IG_LIKE"/>
    <property type="match status" value="1"/>
</dbReference>
<reference evidence="8 9" key="1">
    <citation type="submission" date="2022-05" db="EMBL/GenBank/DDBJ databases">
        <authorList>
            <consortium name="Genoscope - CEA"/>
            <person name="William W."/>
        </authorList>
    </citation>
    <scope>NUCLEOTIDE SEQUENCE [LARGE SCALE GENOMIC DNA]</scope>
</reference>
<evidence type="ECO:0000313" key="9">
    <source>
        <dbReference type="Proteomes" id="UP001159405"/>
    </source>
</evidence>
<dbReference type="PROSITE" id="PS01180">
    <property type="entry name" value="CUB"/>
    <property type="match status" value="1"/>
</dbReference>
<dbReference type="Proteomes" id="UP001159405">
    <property type="component" value="Unassembled WGS sequence"/>
</dbReference>
<evidence type="ECO:0000256" key="4">
    <source>
        <dbReference type="ARBA" id="ARBA00023157"/>
    </source>
</evidence>
<dbReference type="PANTHER" id="PTHR24369">
    <property type="entry name" value="ANTIGEN BSP, PUTATIVE-RELATED"/>
    <property type="match status" value="1"/>
</dbReference>
<dbReference type="Pfam" id="PF00431">
    <property type="entry name" value="CUB"/>
    <property type="match status" value="1"/>
</dbReference>
<dbReference type="PROSITE" id="PS51450">
    <property type="entry name" value="LRR"/>
    <property type="match status" value="8"/>
</dbReference>
<dbReference type="InterPro" id="IPR050541">
    <property type="entry name" value="LRR_TM_domain-containing"/>
</dbReference>
<feature type="domain" description="Ig-like" evidence="7">
    <location>
        <begin position="172"/>
        <end position="245"/>
    </location>
</feature>